<dbReference type="EMBL" id="ML122250">
    <property type="protein sequence ID" value="RPD67454.1"/>
    <property type="molecule type" value="Genomic_DNA"/>
</dbReference>
<proteinExistence type="predicted"/>
<protein>
    <submittedName>
        <fullName evidence="1">Uncharacterized protein</fullName>
    </submittedName>
</protein>
<dbReference type="AlphaFoldDB" id="A0A5C2SVL6"/>
<reference evidence="1" key="1">
    <citation type="journal article" date="2018" name="Genome Biol. Evol.">
        <title>Genomics and development of Lentinus tigrinus, a white-rot wood-decaying mushroom with dimorphic fruiting bodies.</title>
        <authorList>
            <person name="Wu B."/>
            <person name="Xu Z."/>
            <person name="Knudson A."/>
            <person name="Carlson A."/>
            <person name="Chen N."/>
            <person name="Kovaka S."/>
            <person name="LaButti K."/>
            <person name="Lipzen A."/>
            <person name="Pennachio C."/>
            <person name="Riley R."/>
            <person name="Schakwitz W."/>
            <person name="Umezawa K."/>
            <person name="Ohm R.A."/>
            <person name="Grigoriev I.V."/>
            <person name="Nagy L.G."/>
            <person name="Gibbons J."/>
            <person name="Hibbett D."/>
        </authorList>
    </citation>
    <scope>NUCLEOTIDE SEQUENCE [LARGE SCALE GENOMIC DNA]</scope>
    <source>
        <strain evidence="1">ALCF2SS1-6</strain>
    </source>
</reference>
<accession>A0A5C2SVL6</accession>
<dbReference type="Proteomes" id="UP000313359">
    <property type="component" value="Unassembled WGS sequence"/>
</dbReference>
<organism evidence="1 2">
    <name type="scientific">Lentinus tigrinus ALCF2SS1-6</name>
    <dbReference type="NCBI Taxonomy" id="1328759"/>
    <lineage>
        <taxon>Eukaryota</taxon>
        <taxon>Fungi</taxon>
        <taxon>Dikarya</taxon>
        <taxon>Basidiomycota</taxon>
        <taxon>Agaricomycotina</taxon>
        <taxon>Agaricomycetes</taxon>
        <taxon>Polyporales</taxon>
        <taxon>Polyporaceae</taxon>
        <taxon>Lentinus</taxon>
    </lineage>
</organism>
<sequence length="161" mass="17836">MTNMPPTMRPRFHVYCIHTTHTASTRPLTKSHPPTSNHHTQHTLILVTAVHHPIIARPPPPPRRPPLIGYEKLSRPHISICTYIPIAYTSHRHITSLIWTPSSFLSPSLSVAGFRICVCVWFSVFAASVVSQGSRLVFCHPASGSTLRSACIPSHPILSQS</sequence>
<evidence type="ECO:0000313" key="2">
    <source>
        <dbReference type="Proteomes" id="UP000313359"/>
    </source>
</evidence>
<gene>
    <name evidence="1" type="ORF">L227DRAFT_24545</name>
</gene>
<keyword evidence="2" id="KW-1185">Reference proteome</keyword>
<evidence type="ECO:0000313" key="1">
    <source>
        <dbReference type="EMBL" id="RPD67454.1"/>
    </source>
</evidence>
<name>A0A5C2SVL6_9APHY</name>